<gene>
    <name evidence="3" type="ORF">GCM10022271_11610</name>
</gene>
<feature type="domain" description="DUF6371" evidence="1">
    <location>
        <begin position="91"/>
        <end position="240"/>
    </location>
</feature>
<comment type="caution">
    <text evidence="3">The sequence shown here is derived from an EMBL/GenBank/DDBJ whole genome shotgun (WGS) entry which is preliminary data.</text>
</comment>
<protein>
    <submittedName>
        <fullName evidence="3">DUF6371 domain-containing protein</fullName>
    </submittedName>
</protein>
<dbReference type="InterPro" id="IPR047731">
    <property type="entry name" value="Zinc_ribbon_put"/>
</dbReference>
<proteinExistence type="predicted"/>
<dbReference type="EMBL" id="BAABBI010000001">
    <property type="protein sequence ID" value="GAA3781029.1"/>
    <property type="molecule type" value="Genomic_DNA"/>
</dbReference>
<accession>A0ABP7H3D7</accession>
<evidence type="ECO:0000313" key="3">
    <source>
        <dbReference type="EMBL" id="GAA3781029.1"/>
    </source>
</evidence>
<dbReference type="Pfam" id="PF21957">
    <property type="entry name" value="Zn_ribbon_16"/>
    <property type="match status" value="1"/>
</dbReference>
<evidence type="ECO:0000313" key="4">
    <source>
        <dbReference type="Proteomes" id="UP001501456"/>
    </source>
</evidence>
<sequence>MNYKYHLDKSSKKFQCPNCQKKTFVRYVDAEQNQYLESHIGRCDRESKCAYHLTPKGNQPINTIPENVVAVKPSFHEQTIIKMIGKDYMNNNFVKYLLKKFVPVDVKEVIHKYRIGTSKFWKGATVFLQIDENVDIHSGKVMLYDANTGKRVKKPFNCITWLHRVLQINDFVLQQCLFGLHLLTDCNTKTIGIVESEKTAIEMSIYRRDIIWIATGSKSNFKEKLLMPLNGRKIIAYPDKTEYESWNKTAIELRKKGYDITCSMLLEKHGCEDGDDLVDFLFGNDKVA</sequence>
<evidence type="ECO:0000259" key="2">
    <source>
        <dbReference type="Pfam" id="PF21957"/>
    </source>
</evidence>
<evidence type="ECO:0000259" key="1">
    <source>
        <dbReference type="Pfam" id="PF19898"/>
    </source>
</evidence>
<reference evidence="4" key="1">
    <citation type="journal article" date="2019" name="Int. J. Syst. Evol. Microbiol.">
        <title>The Global Catalogue of Microorganisms (GCM) 10K type strain sequencing project: providing services to taxonomists for standard genome sequencing and annotation.</title>
        <authorList>
            <consortium name="The Broad Institute Genomics Platform"/>
            <consortium name="The Broad Institute Genome Sequencing Center for Infectious Disease"/>
            <person name="Wu L."/>
            <person name="Ma J."/>
        </authorList>
    </citation>
    <scope>NUCLEOTIDE SEQUENCE [LARGE SCALE GENOMIC DNA]</scope>
    <source>
        <strain evidence="4">JCM 17525</strain>
    </source>
</reference>
<dbReference type="NCBIfam" id="NF040506">
    <property type="entry name" value="PG0870_Nterm"/>
    <property type="match status" value="1"/>
</dbReference>
<dbReference type="Proteomes" id="UP001501456">
    <property type="component" value="Unassembled WGS sequence"/>
</dbReference>
<organism evidence="3 4">
    <name type="scientific">Corallibacter vietnamensis</name>
    <dbReference type="NCBI Taxonomy" id="904130"/>
    <lineage>
        <taxon>Bacteria</taxon>
        <taxon>Pseudomonadati</taxon>
        <taxon>Bacteroidota</taxon>
        <taxon>Flavobacteriia</taxon>
        <taxon>Flavobacteriales</taxon>
        <taxon>Flavobacteriaceae</taxon>
        <taxon>Corallibacter</taxon>
    </lineage>
</organism>
<dbReference type="Pfam" id="PF19898">
    <property type="entry name" value="DUF6371"/>
    <property type="match status" value="1"/>
</dbReference>
<dbReference type="RefSeq" id="WP_344728251.1">
    <property type="nucleotide sequence ID" value="NZ_BAABBI010000001.1"/>
</dbReference>
<feature type="domain" description="Zinc beta-ribbon finger putative" evidence="2">
    <location>
        <begin position="3"/>
        <end position="57"/>
    </location>
</feature>
<name>A0ABP7H3D7_9FLAO</name>
<keyword evidence="4" id="KW-1185">Reference proteome</keyword>
<dbReference type="InterPro" id="IPR045951">
    <property type="entry name" value="DUF6371"/>
</dbReference>